<evidence type="ECO:0000256" key="1">
    <source>
        <dbReference type="SAM" id="MobiDB-lite"/>
    </source>
</evidence>
<feature type="region of interest" description="Disordered" evidence="1">
    <location>
        <begin position="65"/>
        <end position="95"/>
    </location>
</feature>
<keyword evidence="2" id="KW-0540">Nuclease</keyword>
<gene>
    <name evidence="2" type="ORF">HNR21_000904</name>
</gene>
<keyword evidence="3" id="KW-1185">Reference proteome</keyword>
<protein>
    <submittedName>
        <fullName evidence="2">5-methylcytosine-specific restriction endonuclease McrA</fullName>
    </submittedName>
</protein>
<feature type="compositionally biased region" description="Low complexity" evidence="1">
    <location>
        <begin position="66"/>
        <end position="79"/>
    </location>
</feature>
<comment type="caution">
    <text evidence="2">The sequence shown here is derived from an EMBL/GenBank/DDBJ whole genome shotgun (WGS) entry which is preliminary data.</text>
</comment>
<name>A0A7W3MU91_9ACTN</name>
<dbReference type="RefSeq" id="WP_182704185.1">
    <property type="nucleotide sequence ID" value="NZ_JACJII010000001.1"/>
</dbReference>
<accession>A0A7W3MU91</accession>
<dbReference type="CDD" id="cd00085">
    <property type="entry name" value="HNHc"/>
    <property type="match status" value="1"/>
</dbReference>
<evidence type="ECO:0000313" key="3">
    <source>
        <dbReference type="Proteomes" id="UP000539313"/>
    </source>
</evidence>
<sequence length="95" mass="10344">MAAPWRSTPLPPDWKRRRLAVLERDGHTCQIAGPRCTGRATEVDHTGAADDHRLEALRAVCSACHASRTGRQGAAARGPRPSRRRPPEPHPGILA</sequence>
<keyword evidence="2" id="KW-0378">Hydrolase</keyword>
<dbReference type="Proteomes" id="UP000539313">
    <property type="component" value="Unassembled WGS sequence"/>
</dbReference>
<dbReference type="GO" id="GO:0004519">
    <property type="term" value="F:endonuclease activity"/>
    <property type="evidence" value="ECO:0007669"/>
    <property type="project" value="UniProtKB-KW"/>
</dbReference>
<dbReference type="InterPro" id="IPR003615">
    <property type="entry name" value="HNH_nuc"/>
</dbReference>
<reference evidence="2 3" key="1">
    <citation type="submission" date="2020-08" db="EMBL/GenBank/DDBJ databases">
        <title>Sequencing the genomes of 1000 actinobacteria strains.</title>
        <authorList>
            <person name="Klenk H.-P."/>
        </authorList>
    </citation>
    <scope>NUCLEOTIDE SEQUENCE [LARGE SCALE GENOMIC DNA]</scope>
    <source>
        <strain evidence="2 3">DSM 45823</strain>
    </source>
</reference>
<keyword evidence="2" id="KW-0255">Endonuclease</keyword>
<organism evidence="2 3">
    <name type="scientific">Thermomonospora cellulosilytica</name>
    <dbReference type="NCBI Taxonomy" id="1411118"/>
    <lineage>
        <taxon>Bacteria</taxon>
        <taxon>Bacillati</taxon>
        <taxon>Actinomycetota</taxon>
        <taxon>Actinomycetes</taxon>
        <taxon>Streptosporangiales</taxon>
        <taxon>Thermomonosporaceae</taxon>
        <taxon>Thermomonospora</taxon>
    </lineage>
</organism>
<dbReference type="EMBL" id="JACJII010000001">
    <property type="protein sequence ID" value="MBA9002022.1"/>
    <property type="molecule type" value="Genomic_DNA"/>
</dbReference>
<evidence type="ECO:0000313" key="2">
    <source>
        <dbReference type="EMBL" id="MBA9002022.1"/>
    </source>
</evidence>
<dbReference type="AlphaFoldDB" id="A0A7W3MU91"/>
<proteinExistence type="predicted"/>